<organism evidence="3 4">
    <name type="scientific">Rubus argutus</name>
    <name type="common">Southern blackberry</name>
    <dbReference type="NCBI Taxonomy" id="59490"/>
    <lineage>
        <taxon>Eukaryota</taxon>
        <taxon>Viridiplantae</taxon>
        <taxon>Streptophyta</taxon>
        <taxon>Embryophyta</taxon>
        <taxon>Tracheophyta</taxon>
        <taxon>Spermatophyta</taxon>
        <taxon>Magnoliopsida</taxon>
        <taxon>eudicotyledons</taxon>
        <taxon>Gunneridae</taxon>
        <taxon>Pentapetalae</taxon>
        <taxon>rosids</taxon>
        <taxon>fabids</taxon>
        <taxon>Rosales</taxon>
        <taxon>Rosaceae</taxon>
        <taxon>Rosoideae</taxon>
        <taxon>Rosoideae incertae sedis</taxon>
        <taxon>Rubus</taxon>
    </lineage>
</organism>
<protein>
    <recommendedName>
        <fullName evidence="2">NB-ARC domain-containing protein</fullName>
    </recommendedName>
</protein>
<dbReference type="SUPFAM" id="SSF52540">
    <property type="entry name" value="P-loop containing nucleoside triphosphate hydrolases"/>
    <property type="match status" value="1"/>
</dbReference>
<name>A0AAW1WDP7_RUBAR</name>
<dbReference type="GO" id="GO:0043531">
    <property type="term" value="F:ADP binding"/>
    <property type="evidence" value="ECO:0007669"/>
    <property type="project" value="InterPro"/>
</dbReference>
<dbReference type="AlphaFoldDB" id="A0AAW1WDP7"/>
<dbReference type="PANTHER" id="PTHR36766">
    <property type="entry name" value="PLANT BROAD-SPECTRUM MILDEW RESISTANCE PROTEIN RPW8"/>
    <property type="match status" value="1"/>
</dbReference>
<accession>A0AAW1WDP7</accession>
<keyword evidence="4" id="KW-1185">Reference proteome</keyword>
<keyword evidence="1" id="KW-0611">Plant defense</keyword>
<proteinExistence type="predicted"/>
<dbReference type="InterPro" id="IPR027417">
    <property type="entry name" value="P-loop_NTPase"/>
</dbReference>
<sequence>MAHSAIPTSGVIGRDSDKKVIVDLLMQQTVDNQSGNSQSIVSVIPIVGIGGLGKTTLAKSVYDESKDVGHFELRMWVHVSVDFDSHRLMAKILSSALDKKISDDELSVVQLQDKVAHKSNITQKAFPFEQSQMLSLPEGMDRLTALRDLKIKDCTELQRRCKRDTGEDWPKIAHIPNLSIF</sequence>
<dbReference type="PANTHER" id="PTHR36766:SF61">
    <property type="entry name" value="NB-ARC DOMAIN DISEASE RESISTANCE PROTEIN"/>
    <property type="match status" value="1"/>
</dbReference>
<evidence type="ECO:0000256" key="1">
    <source>
        <dbReference type="ARBA" id="ARBA00022821"/>
    </source>
</evidence>
<evidence type="ECO:0000259" key="2">
    <source>
        <dbReference type="Pfam" id="PF00931"/>
    </source>
</evidence>
<reference evidence="3 4" key="1">
    <citation type="journal article" date="2023" name="G3 (Bethesda)">
        <title>A chromosome-length genome assembly and annotation of blackberry (Rubus argutus, cv. 'Hillquist').</title>
        <authorList>
            <person name="Bruna T."/>
            <person name="Aryal R."/>
            <person name="Dudchenko O."/>
            <person name="Sargent D.J."/>
            <person name="Mead D."/>
            <person name="Buti M."/>
            <person name="Cavallini A."/>
            <person name="Hytonen T."/>
            <person name="Andres J."/>
            <person name="Pham M."/>
            <person name="Weisz D."/>
            <person name="Mascagni F."/>
            <person name="Usai G."/>
            <person name="Natali L."/>
            <person name="Bassil N."/>
            <person name="Fernandez G.E."/>
            <person name="Lomsadze A."/>
            <person name="Armour M."/>
            <person name="Olukolu B."/>
            <person name="Poorten T."/>
            <person name="Britton C."/>
            <person name="Davik J."/>
            <person name="Ashrafi H."/>
            <person name="Aiden E.L."/>
            <person name="Borodovsky M."/>
            <person name="Worthington M."/>
        </authorList>
    </citation>
    <scope>NUCLEOTIDE SEQUENCE [LARGE SCALE GENOMIC DNA]</scope>
    <source>
        <strain evidence="3">PI 553951</strain>
    </source>
</reference>
<dbReference type="Gene3D" id="3.40.50.300">
    <property type="entry name" value="P-loop containing nucleotide triphosphate hydrolases"/>
    <property type="match status" value="1"/>
</dbReference>
<evidence type="ECO:0000313" key="4">
    <source>
        <dbReference type="Proteomes" id="UP001457282"/>
    </source>
</evidence>
<dbReference type="Proteomes" id="UP001457282">
    <property type="component" value="Unassembled WGS sequence"/>
</dbReference>
<dbReference type="InterPro" id="IPR002182">
    <property type="entry name" value="NB-ARC"/>
</dbReference>
<evidence type="ECO:0000313" key="3">
    <source>
        <dbReference type="EMBL" id="KAK9921778.1"/>
    </source>
</evidence>
<dbReference type="EMBL" id="JBEDUW010000006">
    <property type="protein sequence ID" value="KAK9921778.1"/>
    <property type="molecule type" value="Genomic_DNA"/>
</dbReference>
<gene>
    <name evidence="3" type="ORF">M0R45_030274</name>
</gene>
<dbReference type="GO" id="GO:0006952">
    <property type="term" value="P:defense response"/>
    <property type="evidence" value="ECO:0007669"/>
    <property type="project" value="UniProtKB-KW"/>
</dbReference>
<feature type="domain" description="NB-ARC" evidence="2">
    <location>
        <begin position="38"/>
        <end position="115"/>
    </location>
</feature>
<comment type="caution">
    <text evidence="3">The sequence shown here is derived from an EMBL/GenBank/DDBJ whole genome shotgun (WGS) entry which is preliminary data.</text>
</comment>
<dbReference type="Pfam" id="PF00931">
    <property type="entry name" value="NB-ARC"/>
    <property type="match status" value="1"/>
</dbReference>